<protein>
    <submittedName>
        <fullName evidence="1">Uncharacterized protein</fullName>
    </submittedName>
</protein>
<accession>A0A0W8F8A7</accession>
<comment type="caution">
    <text evidence="1">The sequence shown here is derived from an EMBL/GenBank/DDBJ whole genome shotgun (WGS) entry which is preliminary data.</text>
</comment>
<reference evidence="1" key="1">
    <citation type="journal article" date="2015" name="Proc. Natl. Acad. Sci. U.S.A.">
        <title>Networks of energetic and metabolic interactions define dynamics in microbial communities.</title>
        <authorList>
            <person name="Embree M."/>
            <person name="Liu J.K."/>
            <person name="Al-Bassam M.M."/>
            <person name="Zengler K."/>
        </authorList>
    </citation>
    <scope>NUCLEOTIDE SEQUENCE</scope>
</reference>
<evidence type="ECO:0000313" key="1">
    <source>
        <dbReference type="EMBL" id="KUG17093.1"/>
    </source>
</evidence>
<dbReference type="AlphaFoldDB" id="A0A0W8F8A7"/>
<name>A0A0W8F8A7_9ZZZZ</name>
<gene>
    <name evidence="1" type="ORF">ASZ90_013237</name>
</gene>
<organism evidence="1">
    <name type="scientific">hydrocarbon metagenome</name>
    <dbReference type="NCBI Taxonomy" id="938273"/>
    <lineage>
        <taxon>unclassified sequences</taxon>
        <taxon>metagenomes</taxon>
        <taxon>ecological metagenomes</taxon>
    </lineage>
</organism>
<sequence>MWGEYIGDARNNPQSYEEFYSCLSNEKKSQLRKLTTRFVDYFKPVVLERINNELDNDKRHQNLIKFCAKAFAKTDLAFRSGYEFYFTEPLIEFCSSHEGSCFDILLFNESSRSAIIIECKTSIPTSTKSTMRGIEKSIKHVRSKLDYLSDIIGIQMDSDKIEYVLCVYDKDSNKVIESLKGQSKRGNEFSYNPEQVKLWIYRPISKIMQLHINHIHNNPELTNMLLAGFDEKSSKSRFELPYSYSSHHYTILQLAIIGDCYRKNLLDQFIDDPKIIKLDDISATLGRNLSLGMLPETKKELINEKVEYVIKYGEKYKLIERLNDNEIRLICVGNKIDLVSKNIKDKFFKNWVEEKSNELGKERALNEYKRRAGITQLSDFPDLFKIQD</sequence>
<dbReference type="EMBL" id="LNQE01001464">
    <property type="protein sequence ID" value="KUG17093.1"/>
    <property type="molecule type" value="Genomic_DNA"/>
</dbReference>
<proteinExistence type="predicted"/>